<feature type="compositionally biased region" description="Low complexity" evidence="1">
    <location>
        <begin position="15"/>
        <end position="29"/>
    </location>
</feature>
<dbReference type="EMBL" id="JBHSGR010000010">
    <property type="protein sequence ID" value="MFC4693952.1"/>
    <property type="molecule type" value="Genomic_DNA"/>
</dbReference>
<sequence length="350" mass="37377">MSSLGRRPGRAAAPSSWPTRRTASSSRSITGWARAAPVWWGEPVSVPPMTAWPQTEPAEVELVRGDARLAVDLRGGGLRALTAGGWDVLDGYPAGTVPAGRRGGVLLPWPNRLRDGRWTWEGQRLQLDVAAPGKPAAHGLVTWQRWEVLARHSDAVTVGTVVEARPGYPFRLAAAVDHLLGEDRLTVTVRVRNAGDRPAPFGAGMHPYLSVGADADGGIGDAELTVPARTALGLDGGLPTGTRRPFDGAVGRIGDRVLDDAVTDLDRDDDGWARVRLRGAAGALELAVDRSWPWLQVYSGDTLPEGQRRRSLAVEPMTCPPNALADDADLVVLDPGESWSGTWTLTWTAA</sequence>
<accession>A0ABV9LKM5</accession>
<protein>
    <submittedName>
        <fullName evidence="2">Aldose epimerase</fullName>
    </submittedName>
</protein>
<dbReference type="InterPro" id="IPR011013">
    <property type="entry name" value="Gal_mutarotase_sf_dom"/>
</dbReference>
<evidence type="ECO:0000256" key="1">
    <source>
        <dbReference type="SAM" id="MobiDB-lite"/>
    </source>
</evidence>
<dbReference type="Pfam" id="PF01263">
    <property type="entry name" value="Aldose_epim"/>
    <property type="match status" value="1"/>
</dbReference>
<reference evidence="3" key="1">
    <citation type="journal article" date="2019" name="Int. J. Syst. Evol. Microbiol.">
        <title>The Global Catalogue of Microorganisms (GCM) 10K type strain sequencing project: providing services to taxonomists for standard genome sequencing and annotation.</title>
        <authorList>
            <consortium name="The Broad Institute Genomics Platform"/>
            <consortium name="The Broad Institute Genome Sequencing Center for Infectious Disease"/>
            <person name="Wu L."/>
            <person name="Ma J."/>
        </authorList>
    </citation>
    <scope>NUCLEOTIDE SEQUENCE [LARGE SCALE GENOMIC DNA]</scope>
    <source>
        <strain evidence="3">CCUG 62763</strain>
    </source>
</reference>
<dbReference type="SUPFAM" id="SSF74650">
    <property type="entry name" value="Galactose mutarotase-like"/>
    <property type="match status" value="1"/>
</dbReference>
<feature type="region of interest" description="Disordered" evidence="1">
    <location>
        <begin position="1"/>
        <end position="29"/>
    </location>
</feature>
<dbReference type="RefSeq" id="WP_387988669.1">
    <property type="nucleotide sequence ID" value="NZ_JBHSGR010000010.1"/>
</dbReference>
<proteinExistence type="predicted"/>
<evidence type="ECO:0000313" key="2">
    <source>
        <dbReference type="EMBL" id="MFC4693952.1"/>
    </source>
</evidence>
<gene>
    <name evidence="2" type="ORF">ACFO3M_11210</name>
</gene>
<dbReference type="Proteomes" id="UP001596025">
    <property type="component" value="Unassembled WGS sequence"/>
</dbReference>
<keyword evidence="3" id="KW-1185">Reference proteome</keyword>
<dbReference type="Gene3D" id="2.70.98.10">
    <property type="match status" value="1"/>
</dbReference>
<evidence type="ECO:0000313" key="3">
    <source>
        <dbReference type="Proteomes" id="UP001596025"/>
    </source>
</evidence>
<organism evidence="2 3">
    <name type="scientific">Geodermatophilus arenarius</name>
    <dbReference type="NCBI Taxonomy" id="1137990"/>
    <lineage>
        <taxon>Bacteria</taxon>
        <taxon>Bacillati</taxon>
        <taxon>Actinomycetota</taxon>
        <taxon>Actinomycetes</taxon>
        <taxon>Geodermatophilales</taxon>
        <taxon>Geodermatophilaceae</taxon>
        <taxon>Geodermatophilus</taxon>
    </lineage>
</organism>
<dbReference type="InterPro" id="IPR008183">
    <property type="entry name" value="Aldose_1/G6P_1-epimerase"/>
</dbReference>
<comment type="caution">
    <text evidence="2">The sequence shown here is derived from an EMBL/GenBank/DDBJ whole genome shotgun (WGS) entry which is preliminary data.</text>
</comment>
<dbReference type="InterPro" id="IPR014718">
    <property type="entry name" value="GH-type_carb-bd"/>
</dbReference>
<name>A0ABV9LKM5_9ACTN</name>